<accession>A0ABD3QZJ0</accession>
<dbReference type="EMBL" id="JALLPJ020000002">
    <property type="protein sequence ID" value="KAL3805484.1"/>
    <property type="molecule type" value="Genomic_DNA"/>
</dbReference>
<keyword evidence="3" id="KW-1185">Reference proteome</keyword>
<name>A0ABD3QZJ0_9STRA</name>
<proteinExistence type="predicted"/>
<dbReference type="PANTHER" id="PTHR44998">
    <property type="match status" value="1"/>
</dbReference>
<feature type="compositionally biased region" description="Polar residues" evidence="1">
    <location>
        <begin position="53"/>
        <end position="64"/>
    </location>
</feature>
<evidence type="ECO:0008006" key="4">
    <source>
        <dbReference type="Google" id="ProtNLM"/>
    </source>
</evidence>
<comment type="caution">
    <text evidence="2">The sequence shown here is derived from an EMBL/GenBank/DDBJ whole genome shotgun (WGS) entry which is preliminary data.</text>
</comment>
<protein>
    <recommendedName>
        <fullName evidence="4">O-GlcNAc transferase C-terminal domain-containing protein</fullName>
    </recommendedName>
</protein>
<feature type="region of interest" description="Disordered" evidence="1">
    <location>
        <begin position="40"/>
        <end position="64"/>
    </location>
</feature>
<evidence type="ECO:0000313" key="2">
    <source>
        <dbReference type="EMBL" id="KAL3805484.1"/>
    </source>
</evidence>
<dbReference type="InterPro" id="IPR011990">
    <property type="entry name" value="TPR-like_helical_dom_sf"/>
</dbReference>
<evidence type="ECO:0000313" key="3">
    <source>
        <dbReference type="Proteomes" id="UP001530400"/>
    </source>
</evidence>
<dbReference type="AlphaFoldDB" id="A0ABD3QZJ0"/>
<evidence type="ECO:0000256" key="1">
    <source>
        <dbReference type="SAM" id="MobiDB-lite"/>
    </source>
</evidence>
<dbReference type="Gene3D" id="3.40.50.11380">
    <property type="match status" value="1"/>
</dbReference>
<dbReference type="Gene3D" id="3.40.50.2000">
    <property type="entry name" value="Glycogen Phosphorylase B"/>
    <property type="match status" value="1"/>
</dbReference>
<dbReference type="PANTHER" id="PTHR44998:SF1">
    <property type="entry name" value="UDP-N-ACETYLGLUCOSAMINE--PEPTIDE N-ACETYLGLUCOSAMINYLTRANSFERASE 110 KDA SUBUNIT"/>
    <property type="match status" value="1"/>
</dbReference>
<reference evidence="2 3" key="1">
    <citation type="submission" date="2024-10" db="EMBL/GenBank/DDBJ databases">
        <title>Updated reference genomes for cyclostephanoid diatoms.</title>
        <authorList>
            <person name="Roberts W.R."/>
            <person name="Alverson A.J."/>
        </authorList>
    </citation>
    <scope>NUCLEOTIDE SEQUENCE [LARGE SCALE GENOMIC DNA]</scope>
    <source>
        <strain evidence="2 3">AJA010-31</strain>
    </source>
</reference>
<gene>
    <name evidence="2" type="ORF">ACHAWO_002994</name>
</gene>
<dbReference type="SUPFAM" id="SSF48452">
    <property type="entry name" value="TPR-like"/>
    <property type="match status" value="1"/>
</dbReference>
<dbReference type="Gene3D" id="1.25.40.10">
    <property type="entry name" value="Tetratricopeptide repeat domain"/>
    <property type="match status" value="1"/>
</dbReference>
<sequence>MMDGGRASLDSRADFFGAPPSLFSSFLFLTLDQSILSPLPSSTSPQHSYRPNEPTSNPLPQTSKMKPTLMPSFSQWLLLLLALAAIIPSRSDAVTITLPLSSPCVEDLQKAKEPGSNPMDVMRLGVCLHTSWNTTMAYDVYQYLLETAPGYAYVHVNLGALFSIAGKPQLAIEQYELYFEKVGGIYGNQTAVDAFARQNGPACRRSSSEKRDCVNALNNLASAHLTEGKNSSAVSMYLERAIAIGDDDMLTKVYANLGGLMSKIGNEDGAADAFIKSFWLCLKQNDVEFATGLLVRRALLIPTISTSIAQTELDRIAFQQRIRDVTEFARVGGSTWKDDKGDLFRLQSGASNPDDIRQIPALAGKLTSWSDAVQTPHFFVHYKGYYDLPIQQQVFAMFTELCPPNLFEVAPHLLNPNTKLPSPKKKVGFISSLIGDDEPHGLLVLDVIRSLSKTSYFEFFIISNGPKAPSEVFYNVTNGNVFTMGFDDNVTRELLKSLELDCLVYLEAMNDAIMYFLGYQRFANVQILAMGSPVTSGVETFDYFVSGDLLEHPFRTQMRSDHYSEQVVLFDGQAISFPSSQIHPRQDAALAAGDAHSLSKMSPLDELKMLRRRNGHVYLCFQSIFKIQPLFDHVLADILVADYQGHIVLQASRHANQTSVVAARLQTVLKEKFCGTSSFECPAMTDAYSRVHYIGRVTSDKLIDVLQQASVVLHPFPFGGSKTSLDSINAAIPIVAYPQKYLRGRLEVFLRFLDLNEIDPDAGSCCIASSVSDYVAKAVRLASDESYRTRVSNAFRERRTRIFDDKFIALEWGKLLTRALGINASEEALLSQISFSRKSYQQDDYFAKKIEEEQMRWSQNAVLSAVTSPH</sequence>
<dbReference type="Proteomes" id="UP001530400">
    <property type="component" value="Unassembled WGS sequence"/>
</dbReference>
<organism evidence="2 3">
    <name type="scientific">Cyclotella atomus</name>
    <dbReference type="NCBI Taxonomy" id="382360"/>
    <lineage>
        <taxon>Eukaryota</taxon>
        <taxon>Sar</taxon>
        <taxon>Stramenopiles</taxon>
        <taxon>Ochrophyta</taxon>
        <taxon>Bacillariophyta</taxon>
        <taxon>Coscinodiscophyceae</taxon>
        <taxon>Thalassiosirophycidae</taxon>
        <taxon>Stephanodiscales</taxon>
        <taxon>Stephanodiscaceae</taxon>
        <taxon>Cyclotella</taxon>
    </lineage>
</organism>